<gene>
    <name evidence="2" type="ordered locus">Mrad2831_6525</name>
</gene>
<feature type="region of interest" description="Disordered" evidence="1">
    <location>
        <begin position="117"/>
        <end position="141"/>
    </location>
</feature>
<evidence type="ECO:0000313" key="3">
    <source>
        <dbReference type="Proteomes" id="UP000006589"/>
    </source>
</evidence>
<dbReference type="AlphaFoldDB" id="B1MAB2"/>
<evidence type="ECO:0000256" key="1">
    <source>
        <dbReference type="SAM" id="MobiDB-lite"/>
    </source>
</evidence>
<keyword evidence="2" id="KW-0614">Plasmid</keyword>
<reference evidence="2 3" key="1">
    <citation type="submission" date="2008-03" db="EMBL/GenBank/DDBJ databases">
        <title>Complete sequence of plasmid8 of Methylobacterium radiotolerans JCM 2831.</title>
        <authorList>
            <consortium name="US DOE Joint Genome Institute"/>
            <person name="Copeland A."/>
            <person name="Lucas S."/>
            <person name="Lapidus A."/>
            <person name="Glavina del Rio T."/>
            <person name="Dalin E."/>
            <person name="Tice H."/>
            <person name="Bruce D."/>
            <person name="Goodwin L."/>
            <person name="Pitluck S."/>
            <person name="Kiss H."/>
            <person name="Brettin T."/>
            <person name="Detter J.C."/>
            <person name="Han C."/>
            <person name="Kuske C.R."/>
            <person name="Schmutz J."/>
            <person name="Larimer F."/>
            <person name="Land M."/>
            <person name="Hauser L."/>
            <person name="Kyrpides N."/>
            <person name="Mikhailova N."/>
            <person name="Marx C.J."/>
            <person name="Richardson P."/>
        </authorList>
    </citation>
    <scope>NUCLEOTIDE SEQUENCE [LARGE SCALE GENOMIC DNA]</scope>
    <source>
        <strain evidence="3">ATCC 27329 / DSM 1819 / JCM 2831 / NBRC 15690 / NCIMB 10815 / 0-1</strain>
        <plasmid evidence="3">Plasmid pMRAD08</plasmid>
    </source>
</reference>
<dbReference type="EMBL" id="CP001009">
    <property type="protein sequence ID" value="ACB28437.1"/>
    <property type="molecule type" value="Genomic_DNA"/>
</dbReference>
<proteinExistence type="predicted"/>
<feature type="compositionally biased region" description="Basic and acidic residues" evidence="1">
    <location>
        <begin position="121"/>
        <end position="131"/>
    </location>
</feature>
<dbReference type="HOGENOM" id="CLU_1625159_0_0_5"/>
<protein>
    <submittedName>
        <fullName evidence="2">Uncharacterized protein</fullName>
    </submittedName>
</protein>
<organism evidence="2 3">
    <name type="scientific">Methylobacterium radiotolerans (strain ATCC 27329 / DSM 1819 / JCM 2831 / NBRC 15690 / NCIMB 10815 / 0-1)</name>
    <dbReference type="NCBI Taxonomy" id="426355"/>
    <lineage>
        <taxon>Bacteria</taxon>
        <taxon>Pseudomonadati</taxon>
        <taxon>Pseudomonadota</taxon>
        <taxon>Alphaproteobacteria</taxon>
        <taxon>Hyphomicrobiales</taxon>
        <taxon>Methylobacteriaceae</taxon>
        <taxon>Methylobacterium</taxon>
    </lineage>
</organism>
<geneLocation type="plasmid" evidence="2 3">
    <name>pMRAD08</name>
</geneLocation>
<dbReference type="Proteomes" id="UP000006589">
    <property type="component" value="Plasmid pMRAD08"/>
</dbReference>
<evidence type="ECO:0000313" key="2">
    <source>
        <dbReference type="EMBL" id="ACB28437.1"/>
    </source>
</evidence>
<accession>B1MAB2</accession>
<sequence length="163" mass="17683">MGFVLSVRSVRSQARCRTSPPDKCPLAFVRSVRSRLEDGPSPPRRPGHLAACRSPARLPATARPRQPDSLSPAWCLSSPAWPHRAFAGSPVLSRIALARRRPGVSCAAREALCEGGTPGGLRDRVDAEKARPAPQPENSACPTPEISHFATFFRPFLRSARAR</sequence>
<name>B1MAB2_METRJ</name>
<dbReference type="KEGG" id="mrd:Mrad2831_6525"/>
<feature type="region of interest" description="Disordered" evidence="1">
    <location>
        <begin position="34"/>
        <end position="70"/>
    </location>
</feature>